<gene>
    <name evidence="1" type="ORF">HAHE_35380</name>
</gene>
<evidence type="ECO:0000313" key="2">
    <source>
        <dbReference type="Proteomes" id="UP001374893"/>
    </source>
</evidence>
<keyword evidence="2" id="KW-1185">Reference proteome</keyword>
<name>A0ABM7RH87_9BACT</name>
<organism evidence="1 2">
    <name type="scientific">Haloferula helveola</name>
    <dbReference type="NCBI Taxonomy" id="490095"/>
    <lineage>
        <taxon>Bacteria</taxon>
        <taxon>Pseudomonadati</taxon>
        <taxon>Verrucomicrobiota</taxon>
        <taxon>Verrucomicrobiia</taxon>
        <taxon>Verrucomicrobiales</taxon>
        <taxon>Verrucomicrobiaceae</taxon>
        <taxon>Haloferula</taxon>
    </lineage>
</organism>
<dbReference type="Proteomes" id="UP001374893">
    <property type="component" value="Chromosome"/>
</dbReference>
<dbReference type="EMBL" id="AP024702">
    <property type="protein sequence ID" value="BCX49630.1"/>
    <property type="molecule type" value="Genomic_DNA"/>
</dbReference>
<accession>A0ABM7RH87</accession>
<protein>
    <submittedName>
        <fullName evidence="1">Uncharacterized protein</fullName>
    </submittedName>
</protein>
<reference evidence="1 2" key="1">
    <citation type="submission" date="2021-06" db="EMBL/GenBank/DDBJ databases">
        <title>Complete genome of Haloferula helveola possessing various polysaccharide degrading enzymes.</title>
        <authorList>
            <person name="Takami H."/>
            <person name="Huang C."/>
            <person name="Hamasaki K."/>
        </authorList>
    </citation>
    <scope>NUCLEOTIDE SEQUENCE [LARGE SCALE GENOMIC DNA]</scope>
    <source>
        <strain evidence="1 2">CN-1</strain>
    </source>
</reference>
<proteinExistence type="predicted"/>
<evidence type="ECO:0000313" key="1">
    <source>
        <dbReference type="EMBL" id="BCX49630.1"/>
    </source>
</evidence>
<sequence>MEGVGHGGGELLQKLAKGAKLSDGVDAFEKGLRCFGGMDRLAEFEFAGHGMDPKRASFGFRESAKAPDRDA</sequence>